<dbReference type="STRING" id="1641875.XM53_18890"/>
<dbReference type="Proteomes" id="UP000051295">
    <property type="component" value="Unassembled WGS sequence"/>
</dbReference>
<evidence type="ECO:0000313" key="5">
    <source>
        <dbReference type="Proteomes" id="UP000051295"/>
    </source>
</evidence>
<proteinExistence type="predicted"/>
<dbReference type="PANTHER" id="PTHR12526:SF510">
    <property type="entry name" value="D-INOSITOL 3-PHOSPHATE GLYCOSYLTRANSFERASE"/>
    <property type="match status" value="1"/>
</dbReference>
<evidence type="ECO:0000256" key="1">
    <source>
        <dbReference type="ARBA" id="ARBA00022676"/>
    </source>
</evidence>
<dbReference type="EMBL" id="LAXJ01000026">
    <property type="protein sequence ID" value="KRS10812.1"/>
    <property type="molecule type" value="Genomic_DNA"/>
</dbReference>
<dbReference type="SUPFAM" id="SSF53756">
    <property type="entry name" value="UDP-Glycosyltransferase/glycogen phosphorylase"/>
    <property type="match status" value="1"/>
</dbReference>
<gene>
    <name evidence="4" type="ORF">XM53_18890</name>
</gene>
<dbReference type="GO" id="GO:0016757">
    <property type="term" value="F:glycosyltransferase activity"/>
    <property type="evidence" value="ECO:0007669"/>
    <property type="project" value="UniProtKB-KW"/>
</dbReference>
<keyword evidence="5" id="KW-1185">Reference proteome</keyword>
<keyword evidence="1" id="KW-0328">Glycosyltransferase</keyword>
<comment type="caution">
    <text evidence="4">The sequence shown here is derived from an EMBL/GenBank/DDBJ whole genome shotgun (WGS) entry which is preliminary data.</text>
</comment>
<dbReference type="InterPro" id="IPR001296">
    <property type="entry name" value="Glyco_trans_1"/>
</dbReference>
<name>A0A0T5NPV7_9RHOB</name>
<dbReference type="AlphaFoldDB" id="A0A0T5NPV7"/>
<dbReference type="Gene3D" id="3.40.50.2000">
    <property type="entry name" value="Glycogen Phosphorylase B"/>
    <property type="match status" value="1"/>
</dbReference>
<evidence type="ECO:0000259" key="3">
    <source>
        <dbReference type="Pfam" id="PF00534"/>
    </source>
</evidence>
<protein>
    <recommendedName>
        <fullName evidence="3">Glycosyl transferase family 1 domain-containing protein</fullName>
    </recommendedName>
</protein>
<sequence>MTTGSRPTDLVLMPILKAHRTEQGRLVVTQKYVDGANEYAKSWPGTVISLFKLSDKPSSDMDHVEVDGQDGSHRIELLPRSPAELAERLKSAALVVGSLSPQEKSTTDLCNRIGVPVVQVSEYTLKTEWQIIDAQVANPIVAMRRKQWAWKTERVRRRLIKLSAGLQCNGTPTFDAYRPICPEAFLYFDNRVREMDVITPQELRRKAEQLRQGAPLRLVFGGRFVPMKGALYLPEVARELRDHGVPFQLAIYGTGPDEPALRSAIERYALQDHVTIHAPIDFRSGWVPFLKEVPDLFVCCHPQGDPSSTYSEVSSCGVPIAGFDNEAFCGFQRLSGAGFLAPMKDAGKLAQVIAELHADRERLAIAAQKARAFAIQHSFEATFKRRTENYICKSLLTKT</sequence>
<dbReference type="RefSeq" id="WP_082631122.1">
    <property type="nucleotide sequence ID" value="NZ_LAXJ01000026.1"/>
</dbReference>
<keyword evidence="2" id="KW-0808">Transferase</keyword>
<evidence type="ECO:0000256" key="2">
    <source>
        <dbReference type="ARBA" id="ARBA00022679"/>
    </source>
</evidence>
<feature type="domain" description="Glycosyl transferase family 1" evidence="3">
    <location>
        <begin position="209"/>
        <end position="371"/>
    </location>
</feature>
<accession>A0A0T5NPV7</accession>
<dbReference type="PATRIC" id="fig|1641875.4.peg.2308"/>
<dbReference type="PANTHER" id="PTHR12526">
    <property type="entry name" value="GLYCOSYLTRANSFERASE"/>
    <property type="match status" value="1"/>
</dbReference>
<reference evidence="4 5" key="1">
    <citation type="submission" date="2015-04" db="EMBL/GenBank/DDBJ databases">
        <title>The draft genome sequence of Roseovarius sp.R12b.</title>
        <authorList>
            <person name="Li G."/>
            <person name="Lai Q."/>
            <person name="Shao Z."/>
            <person name="Yan P."/>
        </authorList>
    </citation>
    <scope>NUCLEOTIDE SEQUENCE [LARGE SCALE GENOMIC DNA]</scope>
    <source>
        <strain evidence="4 5">R12B</strain>
    </source>
</reference>
<dbReference type="Pfam" id="PF00534">
    <property type="entry name" value="Glycos_transf_1"/>
    <property type="match status" value="1"/>
</dbReference>
<evidence type="ECO:0000313" key="4">
    <source>
        <dbReference type="EMBL" id="KRS10812.1"/>
    </source>
</evidence>
<organism evidence="4 5">
    <name type="scientific">Roseovarius atlanticus</name>
    <dbReference type="NCBI Taxonomy" id="1641875"/>
    <lineage>
        <taxon>Bacteria</taxon>
        <taxon>Pseudomonadati</taxon>
        <taxon>Pseudomonadota</taxon>
        <taxon>Alphaproteobacteria</taxon>
        <taxon>Rhodobacterales</taxon>
        <taxon>Roseobacteraceae</taxon>
        <taxon>Roseovarius</taxon>
    </lineage>
</organism>